<dbReference type="WBParaSite" id="JU765_v2.g12697.t1">
    <property type="protein sequence ID" value="JU765_v2.g12697.t1"/>
    <property type="gene ID" value="JU765_v2.g12697"/>
</dbReference>
<sequence>MDADASTSVAAPVTEQKIRKKAGRPAKNPKVSTPSSNPRPDDEDKTVNVAKNPKNRSSGRTTFAITVKLAARQRETKFQSEIFSENMMNEPATLQHKMKANFELNPSDSPIRVKAVGRASKRVLGEAGGRYKKNFAHHRHNFLLNNQDPTIANVYDNAASDRCLNGAKICLTCCIALSTMKCSCCLAPLCGKLCHNAHKELCNMVQ</sequence>
<accession>A0AC34Q3W6</accession>
<reference evidence="2" key="1">
    <citation type="submission" date="2022-11" db="UniProtKB">
        <authorList>
            <consortium name="WormBaseParasite"/>
        </authorList>
    </citation>
    <scope>IDENTIFICATION</scope>
</reference>
<evidence type="ECO:0000313" key="2">
    <source>
        <dbReference type="WBParaSite" id="JU765_v2.g12697.t1"/>
    </source>
</evidence>
<dbReference type="Proteomes" id="UP000887576">
    <property type="component" value="Unplaced"/>
</dbReference>
<organism evidence="1 2">
    <name type="scientific">Panagrolaimus sp. JU765</name>
    <dbReference type="NCBI Taxonomy" id="591449"/>
    <lineage>
        <taxon>Eukaryota</taxon>
        <taxon>Metazoa</taxon>
        <taxon>Ecdysozoa</taxon>
        <taxon>Nematoda</taxon>
        <taxon>Chromadorea</taxon>
        <taxon>Rhabditida</taxon>
        <taxon>Tylenchina</taxon>
        <taxon>Panagrolaimomorpha</taxon>
        <taxon>Panagrolaimoidea</taxon>
        <taxon>Panagrolaimidae</taxon>
        <taxon>Panagrolaimus</taxon>
    </lineage>
</organism>
<protein>
    <submittedName>
        <fullName evidence="2">HIT-type domain-containing protein</fullName>
    </submittedName>
</protein>
<evidence type="ECO:0000313" key="1">
    <source>
        <dbReference type="Proteomes" id="UP000887576"/>
    </source>
</evidence>
<name>A0AC34Q3W6_9BILA</name>
<proteinExistence type="predicted"/>